<dbReference type="PANTHER" id="PTHR48043:SF145">
    <property type="entry name" value="FI06409P-RELATED"/>
    <property type="match status" value="1"/>
</dbReference>
<dbReference type="EMBL" id="NPIC01000005">
    <property type="protein sequence ID" value="RDL35832.1"/>
    <property type="molecule type" value="Genomic_DNA"/>
</dbReference>
<dbReference type="InterPro" id="IPR050271">
    <property type="entry name" value="UDP-glycosyltransferase"/>
</dbReference>
<protein>
    <recommendedName>
        <fullName evidence="3">Erythromycin biosynthesis protein CIII-like C-terminal domain-containing protein</fullName>
    </recommendedName>
</protein>
<dbReference type="PANTHER" id="PTHR48043">
    <property type="entry name" value="EG:EG0003.4 PROTEIN-RELATED"/>
    <property type="match status" value="1"/>
</dbReference>
<name>A0A370TJY0_9HELO</name>
<sequence>MASKPKSVLFLSTSEHGQANVSLASAQALLQFDFEVKVHYASFKSLQPAVEAVCAFAKEMSPHSGHHIEFHEIVGKPLFDALHIRLAKEGYSSPFDVPPARSESARIVHSLVAGMLPWNGPEYVQIFESLREVIERVKPDITVIDSNFGPALAACCHVRANYIVLTPQTLVETLAGQQTRAEALWKFPFSGSGHNYPVPWHLIPKNILYFIWLIVAVIFDSHARSVRRYVKATLDVEAYSLMDIFRPRWKDMRMLVNSRPETDLPLDVSPHLHLHRLTFCGPIVMDVLSVRHQDPELDMWLSRGPTVLICMGTHFEFTEELAFEMALAMRVILDQGENKGSDPKYQVLWKMKIPKGDKAFGIDEGSRIYSVLKAEISQDRVRISEWLNASPQAILKTGHAICSVHHGGASSYNEALCAGVPQVVLPQWLDTYDFSYKAEYHRIGVWGSKHSAPKWTAMELGAALSNAIVGDPGVAMKRAAQELADICNTGDSGRVVAAKSILAAIKAPLELK</sequence>
<gene>
    <name evidence="4" type="ORF">BP5553_06444</name>
</gene>
<dbReference type="GO" id="GO:0008194">
    <property type="term" value="F:UDP-glycosyltransferase activity"/>
    <property type="evidence" value="ECO:0007669"/>
    <property type="project" value="TreeGrafter"/>
</dbReference>
<reference evidence="4 5" key="1">
    <citation type="journal article" date="2018" name="IMA Fungus">
        <title>IMA Genome-F 9: Draft genome sequence of Annulohypoxylon stygium, Aspergillus mulundensis, Berkeleyomyces basicola (syn. Thielaviopsis basicola), Ceratocystis smalleyi, two Cercospora beticola strains, Coleophoma cylindrospora, Fusarium fracticaudum, Phialophora cf. hyalina, and Morchella septimelata.</title>
        <authorList>
            <person name="Wingfield B.D."/>
            <person name="Bills G.F."/>
            <person name="Dong Y."/>
            <person name="Huang W."/>
            <person name="Nel W.J."/>
            <person name="Swalarsk-Parry B.S."/>
            <person name="Vaghefi N."/>
            <person name="Wilken P.M."/>
            <person name="An Z."/>
            <person name="de Beer Z.W."/>
            <person name="De Vos L."/>
            <person name="Chen L."/>
            <person name="Duong T.A."/>
            <person name="Gao Y."/>
            <person name="Hammerbacher A."/>
            <person name="Kikkert J.R."/>
            <person name="Li Y."/>
            <person name="Li H."/>
            <person name="Li K."/>
            <person name="Li Q."/>
            <person name="Liu X."/>
            <person name="Ma X."/>
            <person name="Naidoo K."/>
            <person name="Pethybridge S.J."/>
            <person name="Sun J."/>
            <person name="Steenkamp E.T."/>
            <person name="van der Nest M.A."/>
            <person name="van Wyk S."/>
            <person name="Wingfield M.J."/>
            <person name="Xiong C."/>
            <person name="Yue Q."/>
            <person name="Zhang X."/>
        </authorList>
    </citation>
    <scope>NUCLEOTIDE SEQUENCE [LARGE SCALE GENOMIC DNA]</scope>
    <source>
        <strain evidence="4 5">BP 5553</strain>
    </source>
</reference>
<evidence type="ECO:0000259" key="3">
    <source>
        <dbReference type="Pfam" id="PF06722"/>
    </source>
</evidence>
<evidence type="ECO:0000256" key="2">
    <source>
        <dbReference type="ARBA" id="ARBA00022679"/>
    </source>
</evidence>
<dbReference type="SUPFAM" id="SSF53756">
    <property type="entry name" value="UDP-Glycosyltransferase/glycogen phosphorylase"/>
    <property type="match status" value="1"/>
</dbReference>
<feature type="domain" description="Erythromycin biosynthesis protein CIII-like C-terminal" evidence="3">
    <location>
        <begin position="379"/>
        <end position="485"/>
    </location>
</feature>
<keyword evidence="5" id="KW-1185">Reference proteome</keyword>
<proteinExistence type="predicted"/>
<keyword evidence="1" id="KW-0328">Glycosyltransferase</keyword>
<evidence type="ECO:0000256" key="1">
    <source>
        <dbReference type="ARBA" id="ARBA00022676"/>
    </source>
</evidence>
<organism evidence="4 5">
    <name type="scientific">Venustampulla echinocandica</name>
    <dbReference type="NCBI Taxonomy" id="2656787"/>
    <lineage>
        <taxon>Eukaryota</taxon>
        <taxon>Fungi</taxon>
        <taxon>Dikarya</taxon>
        <taxon>Ascomycota</taxon>
        <taxon>Pezizomycotina</taxon>
        <taxon>Leotiomycetes</taxon>
        <taxon>Helotiales</taxon>
        <taxon>Pleuroascaceae</taxon>
        <taxon>Venustampulla</taxon>
    </lineage>
</organism>
<dbReference type="OrthoDB" id="407298at2759"/>
<dbReference type="RefSeq" id="XP_031868488.1">
    <property type="nucleotide sequence ID" value="XM_032015067.1"/>
</dbReference>
<dbReference type="Proteomes" id="UP000254866">
    <property type="component" value="Unassembled WGS sequence"/>
</dbReference>
<evidence type="ECO:0000313" key="5">
    <source>
        <dbReference type="Proteomes" id="UP000254866"/>
    </source>
</evidence>
<comment type="caution">
    <text evidence="4">The sequence shown here is derived from an EMBL/GenBank/DDBJ whole genome shotgun (WGS) entry which is preliminary data.</text>
</comment>
<dbReference type="InterPro" id="IPR010610">
    <property type="entry name" value="EryCIII-like_C"/>
</dbReference>
<dbReference type="Gene3D" id="3.40.50.2000">
    <property type="entry name" value="Glycogen Phosphorylase B"/>
    <property type="match status" value="2"/>
</dbReference>
<dbReference type="Pfam" id="PF06722">
    <property type="entry name" value="EryCIII-like_C"/>
    <property type="match status" value="1"/>
</dbReference>
<evidence type="ECO:0000313" key="4">
    <source>
        <dbReference type="EMBL" id="RDL35832.1"/>
    </source>
</evidence>
<accession>A0A370TJY0</accession>
<keyword evidence="2" id="KW-0808">Transferase</keyword>
<dbReference type="AlphaFoldDB" id="A0A370TJY0"/>
<dbReference type="GeneID" id="43599293"/>